<evidence type="ECO:0000313" key="2">
    <source>
        <dbReference type="EMBL" id="MBA4537744.1"/>
    </source>
</evidence>
<keyword evidence="1" id="KW-0175">Coiled coil</keyword>
<protein>
    <submittedName>
        <fullName evidence="3">Uncharacterized protein</fullName>
    </submittedName>
</protein>
<dbReference type="EMBL" id="JAAIWN010000025">
    <property type="protein sequence ID" value="NEY82001.1"/>
    <property type="molecule type" value="Genomic_DNA"/>
</dbReference>
<dbReference type="AlphaFoldDB" id="A0A6B3W290"/>
<evidence type="ECO:0000313" key="5">
    <source>
        <dbReference type="Proteomes" id="UP000570010"/>
    </source>
</evidence>
<sequence length="127" mass="15231">MKQFFDLNETLSKEVEKIENECELVSEQLKTAFKQSFASFNEKLVIELTRSIKGRQAKKQEIFKEDYESFIEIGLEYNGQYFPNAYIPVWKCKKELFQYIGYLTKYEPIQIKEKMISILNEMLEDRD</sequence>
<evidence type="ECO:0000256" key="1">
    <source>
        <dbReference type="SAM" id="Coils"/>
    </source>
</evidence>
<organism evidence="3 4">
    <name type="scientific">Bacillus aquiflavi</name>
    <dbReference type="NCBI Taxonomy" id="2672567"/>
    <lineage>
        <taxon>Bacteria</taxon>
        <taxon>Bacillati</taxon>
        <taxon>Bacillota</taxon>
        <taxon>Bacilli</taxon>
        <taxon>Bacillales</taxon>
        <taxon>Bacillaceae</taxon>
        <taxon>Bacillus</taxon>
    </lineage>
</organism>
<name>A0A6B3W290_9BACI</name>
<proteinExistence type="predicted"/>
<reference evidence="2 5" key="2">
    <citation type="submission" date="2020-07" db="EMBL/GenBank/DDBJ databases">
        <authorList>
            <person name="Feng H."/>
        </authorList>
    </citation>
    <scope>NUCLEOTIDE SEQUENCE [LARGE SCALE GENOMIC DNA]</scope>
    <source>
        <strain evidence="2">S-12</strain>
        <strain evidence="5">s-12</strain>
    </source>
</reference>
<gene>
    <name evidence="3" type="ORF">G4D64_10935</name>
    <name evidence="2" type="ORF">H1Z61_11540</name>
</gene>
<evidence type="ECO:0000313" key="3">
    <source>
        <dbReference type="EMBL" id="NEY82001.1"/>
    </source>
</evidence>
<dbReference type="RefSeq" id="WP_163242391.1">
    <property type="nucleotide sequence ID" value="NZ_CP082780.1"/>
</dbReference>
<keyword evidence="4" id="KW-1185">Reference proteome</keyword>
<dbReference type="Proteomes" id="UP000472971">
    <property type="component" value="Unassembled WGS sequence"/>
</dbReference>
<dbReference type="Proteomes" id="UP000570010">
    <property type="component" value="Unassembled WGS sequence"/>
</dbReference>
<reference evidence="3 4" key="1">
    <citation type="submission" date="2020-02" db="EMBL/GenBank/DDBJ databases">
        <title>Bacillus aquiflavi sp. nov., isolated from yellow water of strong flavor Chinese baijiu in Yibin region of China.</title>
        <authorList>
            <person name="Xie J."/>
        </authorList>
    </citation>
    <scope>NUCLEOTIDE SEQUENCE [LARGE SCALE GENOMIC DNA]</scope>
    <source>
        <strain evidence="3 4">3H-10</strain>
    </source>
</reference>
<comment type="caution">
    <text evidence="3">The sequence shown here is derived from an EMBL/GenBank/DDBJ whole genome shotgun (WGS) entry which is preliminary data.</text>
</comment>
<evidence type="ECO:0000313" key="4">
    <source>
        <dbReference type="Proteomes" id="UP000472971"/>
    </source>
</evidence>
<accession>A0A6B3W290</accession>
<dbReference type="EMBL" id="JACEIO010000027">
    <property type="protein sequence ID" value="MBA4537744.1"/>
    <property type="molecule type" value="Genomic_DNA"/>
</dbReference>
<feature type="coiled-coil region" evidence="1">
    <location>
        <begin position="1"/>
        <end position="35"/>
    </location>
</feature>